<dbReference type="InterPro" id="IPR007497">
    <property type="entry name" value="SIMPL/DUF541"/>
</dbReference>
<organism evidence="1 2">
    <name type="scientific">Thermacetogenium phaeum (strain ATCC BAA-254 / DSM 26808 / PB)</name>
    <dbReference type="NCBI Taxonomy" id="1089553"/>
    <lineage>
        <taxon>Bacteria</taxon>
        <taxon>Bacillati</taxon>
        <taxon>Bacillota</taxon>
        <taxon>Clostridia</taxon>
        <taxon>Thermoanaerobacterales</taxon>
        <taxon>Thermoanaerobacteraceae</taxon>
        <taxon>Thermacetogenium</taxon>
    </lineage>
</organism>
<evidence type="ECO:0000313" key="1">
    <source>
        <dbReference type="EMBL" id="AFV12287.1"/>
    </source>
</evidence>
<dbReference type="OrthoDB" id="9785192at2"/>
<dbReference type="STRING" id="1089553.Tph_c20930"/>
<dbReference type="HOGENOM" id="CLU_080344_4_2_9"/>
<dbReference type="InterPro" id="IPR052022">
    <property type="entry name" value="26kDa_periplasmic_antigen"/>
</dbReference>
<name>K4LJT8_THEPS</name>
<dbReference type="RefSeq" id="WP_015051162.1">
    <property type="nucleotide sequence ID" value="NC_018870.1"/>
</dbReference>
<reference evidence="1 2" key="1">
    <citation type="journal article" date="2012" name="BMC Genomics">
        <title>Genome-guided analysis of physiological and morphological traits of the fermentative acetate oxidizer Thermacetogenium phaeum.</title>
        <authorList>
            <person name="Oehler D."/>
            <person name="Poehlein A."/>
            <person name="Leimbach A."/>
            <person name="Muller N."/>
            <person name="Daniel R."/>
            <person name="Gottschalk G."/>
            <person name="Schink B."/>
        </authorList>
    </citation>
    <scope>NUCLEOTIDE SEQUENCE [LARGE SCALE GENOMIC DNA]</scope>
    <source>
        <strain evidence="2">ATCC BAA-254 / DSM 26808 / PB</strain>
    </source>
</reference>
<accession>K4LJT8</accession>
<dbReference type="Gene3D" id="3.30.110.170">
    <property type="entry name" value="Protein of unknown function (DUF541), domain 1"/>
    <property type="match status" value="1"/>
</dbReference>
<protein>
    <submittedName>
        <fullName evidence="1">Bp26: periplasmic immunogenic protein</fullName>
    </submittedName>
</protein>
<gene>
    <name evidence="1" type="ordered locus">Tph_c20930</name>
</gene>
<dbReference type="AlphaFoldDB" id="K4LJT8"/>
<dbReference type="PANTHER" id="PTHR34387">
    <property type="entry name" value="SLR1258 PROTEIN"/>
    <property type="match status" value="1"/>
</dbReference>
<proteinExistence type="predicted"/>
<dbReference type="Pfam" id="PF04402">
    <property type="entry name" value="SIMPL"/>
    <property type="match status" value="1"/>
</dbReference>
<evidence type="ECO:0000313" key="2">
    <source>
        <dbReference type="Proteomes" id="UP000000467"/>
    </source>
</evidence>
<dbReference type="Gene3D" id="3.30.70.2970">
    <property type="entry name" value="Protein of unknown function (DUF541), domain 2"/>
    <property type="match status" value="1"/>
</dbReference>
<dbReference type="PANTHER" id="PTHR34387:SF2">
    <property type="entry name" value="SLR1258 PROTEIN"/>
    <property type="match status" value="1"/>
</dbReference>
<dbReference type="Proteomes" id="UP000000467">
    <property type="component" value="Chromosome"/>
</dbReference>
<dbReference type="eggNOG" id="COG2968">
    <property type="taxonomic scope" value="Bacteria"/>
</dbReference>
<sequence>MKFYKFGLVIVLACLLVVGSFLGSALIGEPIGKAEAEVQQAQITVSGSGVISVAPDQAKLSLGVLTIAPNAKKAQQDNARIANNVINALIKAGVPRDKIETLDYSIWPEYSYPKPEESKPPVISAYRVSNTILVTVDDLAKIGSIIDAAVTAGANQVQSIQFLRKDTGPTQREALQKACEEARLKAEAIATALGVEITGIASVQEDSTISYPPVYRSMAEGLASGAVPTPVQPGELQINASVKVVFRIQ</sequence>
<dbReference type="GO" id="GO:0006974">
    <property type="term" value="P:DNA damage response"/>
    <property type="evidence" value="ECO:0007669"/>
    <property type="project" value="TreeGrafter"/>
</dbReference>
<dbReference type="KEGG" id="tpz:Tph_c20930"/>
<dbReference type="EMBL" id="CP003732">
    <property type="protein sequence ID" value="AFV12287.1"/>
    <property type="molecule type" value="Genomic_DNA"/>
</dbReference>
<keyword evidence="2" id="KW-1185">Reference proteome</keyword>